<evidence type="ECO:0000256" key="8">
    <source>
        <dbReference type="ARBA" id="ARBA00023242"/>
    </source>
</evidence>
<keyword evidence="8" id="KW-0539">Nucleus</keyword>
<comment type="caution">
    <text evidence="12">The sequence shown here is derived from an EMBL/GenBank/DDBJ whole genome shotgun (WGS) entry which is preliminary data.</text>
</comment>
<keyword evidence="3" id="KW-0158">Chromosome</keyword>
<evidence type="ECO:0000256" key="4">
    <source>
        <dbReference type="ARBA" id="ARBA00022618"/>
    </source>
</evidence>
<evidence type="ECO:0000256" key="9">
    <source>
        <dbReference type="ARBA" id="ARBA00023306"/>
    </source>
</evidence>
<dbReference type="GO" id="GO:0034080">
    <property type="term" value="P:CENP-A containing chromatin assembly"/>
    <property type="evidence" value="ECO:0007669"/>
    <property type="project" value="TreeGrafter"/>
</dbReference>
<dbReference type="GO" id="GO:0051301">
    <property type="term" value="P:cell division"/>
    <property type="evidence" value="ECO:0007669"/>
    <property type="project" value="UniProtKB-KW"/>
</dbReference>
<dbReference type="AlphaFoldDB" id="A0A9W4WM92"/>
<evidence type="ECO:0000313" key="12">
    <source>
        <dbReference type="EMBL" id="CAI2171969.1"/>
    </source>
</evidence>
<dbReference type="GO" id="GO:0046872">
    <property type="term" value="F:metal ion binding"/>
    <property type="evidence" value="ECO:0007669"/>
    <property type="project" value="UniProtKB-KW"/>
</dbReference>
<feature type="domain" description="Mis18" evidence="11">
    <location>
        <begin position="26"/>
        <end position="142"/>
    </location>
</feature>
<keyword evidence="5" id="KW-0479">Metal-binding</keyword>
<dbReference type="InterPro" id="IPR034752">
    <property type="entry name" value="Mis18"/>
</dbReference>
<protein>
    <submittedName>
        <fullName evidence="12">11219_t:CDS:1</fullName>
    </submittedName>
</protein>
<evidence type="ECO:0000313" key="13">
    <source>
        <dbReference type="Proteomes" id="UP001153678"/>
    </source>
</evidence>
<keyword evidence="6" id="KW-0498">Mitosis</keyword>
<keyword evidence="4" id="KW-0132">Cell division</keyword>
<comment type="subcellular location">
    <subcellularLocation>
        <location evidence="2">Chromosome</location>
        <location evidence="2">Centromere</location>
    </subcellularLocation>
    <subcellularLocation>
        <location evidence="1">Nucleus</location>
    </subcellularLocation>
</comment>
<sequence length="230" mass="26157">MDQSNQQNAAKPPPQHNRVLQEITGPLVFQCLKCRLIVGDSFAFVTADRELNSVVLYGLVLIYYGQEKELTLEGKYEYIETFNSLKSATTHFPSRLHSTYIMIYCTGCNSTLGKVWRTTPRKLDYIRDLYSLNLDRVMIYQLGDFIDPKSTPSDTHTLPSARMQQISINKLKDMILMLNERITTMEHTLSKFVSMPSSDSAASSTEGSNVHCYNSCIKSLSSKEKYLKLV</sequence>
<dbReference type="Proteomes" id="UP001153678">
    <property type="component" value="Unassembled WGS sequence"/>
</dbReference>
<dbReference type="Pfam" id="PF03226">
    <property type="entry name" value="Yippee-Mis18"/>
    <property type="match status" value="1"/>
</dbReference>
<dbReference type="PROSITE" id="PS51793">
    <property type="entry name" value="MIS18"/>
    <property type="match status" value="1"/>
</dbReference>
<dbReference type="GO" id="GO:0000775">
    <property type="term" value="C:chromosome, centromeric region"/>
    <property type="evidence" value="ECO:0007669"/>
    <property type="project" value="UniProtKB-SubCell"/>
</dbReference>
<dbReference type="GO" id="GO:0007059">
    <property type="term" value="P:chromosome segregation"/>
    <property type="evidence" value="ECO:0007669"/>
    <property type="project" value="TreeGrafter"/>
</dbReference>
<dbReference type="GO" id="GO:0005634">
    <property type="term" value="C:nucleus"/>
    <property type="evidence" value="ECO:0007669"/>
    <property type="project" value="UniProtKB-SubCell"/>
</dbReference>
<keyword evidence="10" id="KW-0137">Centromere</keyword>
<dbReference type="InterPro" id="IPR004910">
    <property type="entry name" value="Yippee/Mis18/Cereblon"/>
</dbReference>
<proteinExistence type="predicted"/>
<dbReference type="OrthoDB" id="74210at2759"/>
<evidence type="ECO:0000256" key="1">
    <source>
        <dbReference type="ARBA" id="ARBA00004123"/>
    </source>
</evidence>
<dbReference type="EMBL" id="CAMKVN010000884">
    <property type="protein sequence ID" value="CAI2171969.1"/>
    <property type="molecule type" value="Genomic_DNA"/>
</dbReference>
<dbReference type="GO" id="GO:0000785">
    <property type="term" value="C:chromatin"/>
    <property type="evidence" value="ECO:0007669"/>
    <property type="project" value="TreeGrafter"/>
</dbReference>
<dbReference type="PANTHER" id="PTHR16431">
    <property type="entry name" value="NEUROGENIC PROTEIN MASTERMIND"/>
    <property type="match status" value="1"/>
</dbReference>
<keyword evidence="13" id="KW-1185">Reference proteome</keyword>
<organism evidence="12 13">
    <name type="scientific">Funneliformis geosporum</name>
    <dbReference type="NCBI Taxonomy" id="1117311"/>
    <lineage>
        <taxon>Eukaryota</taxon>
        <taxon>Fungi</taxon>
        <taxon>Fungi incertae sedis</taxon>
        <taxon>Mucoromycota</taxon>
        <taxon>Glomeromycotina</taxon>
        <taxon>Glomeromycetes</taxon>
        <taxon>Glomerales</taxon>
        <taxon>Glomeraceae</taxon>
        <taxon>Funneliformis</taxon>
    </lineage>
</organism>
<name>A0A9W4WM92_9GLOM</name>
<evidence type="ECO:0000256" key="2">
    <source>
        <dbReference type="ARBA" id="ARBA00004584"/>
    </source>
</evidence>
<dbReference type="PANTHER" id="PTHR16431:SF1">
    <property type="entry name" value="NEUROGENIC PROTEIN MASTERMIND"/>
    <property type="match status" value="1"/>
</dbReference>
<evidence type="ECO:0000256" key="5">
    <source>
        <dbReference type="ARBA" id="ARBA00022723"/>
    </source>
</evidence>
<gene>
    <name evidence="12" type="ORF">FWILDA_LOCUS5344</name>
</gene>
<keyword evidence="9" id="KW-0131">Cell cycle</keyword>
<keyword evidence="7" id="KW-0862">Zinc</keyword>
<evidence type="ECO:0000256" key="6">
    <source>
        <dbReference type="ARBA" id="ARBA00022776"/>
    </source>
</evidence>
<evidence type="ECO:0000256" key="10">
    <source>
        <dbReference type="ARBA" id="ARBA00023328"/>
    </source>
</evidence>
<evidence type="ECO:0000256" key="7">
    <source>
        <dbReference type="ARBA" id="ARBA00022833"/>
    </source>
</evidence>
<evidence type="ECO:0000259" key="11">
    <source>
        <dbReference type="PROSITE" id="PS51793"/>
    </source>
</evidence>
<accession>A0A9W4WM92</accession>
<reference evidence="12" key="1">
    <citation type="submission" date="2022-08" db="EMBL/GenBank/DDBJ databases">
        <authorList>
            <person name="Kallberg Y."/>
            <person name="Tangrot J."/>
            <person name="Rosling A."/>
        </authorList>
    </citation>
    <scope>NUCLEOTIDE SEQUENCE</scope>
    <source>
        <strain evidence="12">Wild A</strain>
    </source>
</reference>
<evidence type="ECO:0000256" key="3">
    <source>
        <dbReference type="ARBA" id="ARBA00022454"/>
    </source>
</evidence>